<dbReference type="InterPro" id="IPR007037">
    <property type="entry name" value="SIP_rossman_dom"/>
</dbReference>
<organism evidence="3 4">
    <name type="scientific">Avibacterium paragallinarum</name>
    <name type="common">Haemophilus gallinarum</name>
    <dbReference type="NCBI Taxonomy" id="728"/>
    <lineage>
        <taxon>Bacteria</taxon>
        <taxon>Pseudomonadati</taxon>
        <taxon>Pseudomonadota</taxon>
        <taxon>Gammaproteobacteria</taxon>
        <taxon>Pasteurellales</taxon>
        <taxon>Pasteurellaceae</taxon>
        <taxon>Avibacterium</taxon>
    </lineage>
</organism>
<dbReference type="PANTHER" id="PTHR30157">
    <property type="entry name" value="FERRIC REDUCTASE, NADPH-DEPENDENT"/>
    <property type="match status" value="1"/>
</dbReference>
<dbReference type="AlphaFoldDB" id="A0AAE5TI32"/>
<comment type="caution">
    <text evidence="3">The sequence shown here is derived from an EMBL/GenBank/DDBJ whole genome shotgun (WGS) entry which is preliminary data.</text>
</comment>
<proteinExistence type="predicted"/>
<reference evidence="3 4" key="1">
    <citation type="submission" date="2018-06" db="EMBL/GenBank/DDBJ databases">
        <authorList>
            <person name="Teymurazov M."/>
            <person name="Kislichkina A."/>
            <person name="Abaymova A."/>
            <person name="Mukhina T."/>
            <person name="Mayskaya N."/>
            <person name="Svetoch E."/>
            <person name="Bogun A."/>
        </authorList>
    </citation>
    <scope>NUCLEOTIDE SEQUENCE [LARGE SCALE GENOMIC DNA]</scope>
    <source>
        <strain evidence="3 4">SCPM-O-B-8406</strain>
    </source>
</reference>
<evidence type="ECO:0000259" key="1">
    <source>
        <dbReference type="Pfam" id="PF04954"/>
    </source>
</evidence>
<dbReference type="Proteomes" id="UP000247594">
    <property type="component" value="Unassembled WGS sequence"/>
</dbReference>
<accession>A0AAE5TI32</accession>
<dbReference type="EMBL" id="QJPJ01000005">
    <property type="protein sequence ID" value="PXZ39535.1"/>
    <property type="molecule type" value="Genomic_DNA"/>
</dbReference>
<sequence length="370" mass="43124">MEYQMTRTQIANIDEKLDIIDHLNQDHSDELLVIANYYSQDSNYTKARIADIFEEGVIIDLFHIDQGQSQLYIPFKIKGSLEEKILYLAYYALTKQGENLKGNKRQFFTVKGKSRPSKNIMRIIIDGTMPFPEYYAAYTYGFVLKQINRPKEIHSDKKKKGFVMRGVDHLFIWLLRILNSKNRMKLIKHINRDIRLYTLRSSAQNGEGQYTQGAIDIYLHGDTPGRRWVEQLKEGDIIFSRSKLPDKHPHLRSGKNVLIGDETAYPALAGILELWNNPTPPVVLILMNHPEEKTYFKDVPMPDGTELHYLIYAEKKQSELVIEELKKLSDLTGAWGGLERREAQKVRHYIRHIFSIDGTKNHIKGYWEIK</sequence>
<dbReference type="CDD" id="cd06193">
    <property type="entry name" value="siderophore_interacting"/>
    <property type="match status" value="1"/>
</dbReference>
<evidence type="ECO:0000259" key="2">
    <source>
        <dbReference type="Pfam" id="PF10615"/>
    </source>
</evidence>
<feature type="domain" description="SIP-like Rossmann fold" evidence="1">
    <location>
        <begin position="257"/>
        <end position="368"/>
    </location>
</feature>
<dbReference type="InterPro" id="IPR019595">
    <property type="entry name" value="DUF2470"/>
</dbReference>
<evidence type="ECO:0000313" key="3">
    <source>
        <dbReference type="EMBL" id="PXZ39535.1"/>
    </source>
</evidence>
<gene>
    <name evidence="3" type="ORF">DM482_04265</name>
</gene>
<dbReference type="InterPro" id="IPR039261">
    <property type="entry name" value="FNR_nucleotide-bd"/>
</dbReference>
<dbReference type="Gene3D" id="3.40.50.80">
    <property type="entry name" value="Nucleotide-binding domain of ferredoxin-NADP reductase (FNR) module"/>
    <property type="match status" value="1"/>
</dbReference>
<evidence type="ECO:0000313" key="4">
    <source>
        <dbReference type="Proteomes" id="UP000247594"/>
    </source>
</evidence>
<name>A0AAE5TI32_AVIPA</name>
<protein>
    <submittedName>
        <fullName evidence="3">Siderophore-interacting protein</fullName>
    </submittedName>
</protein>
<feature type="domain" description="DUF2470" evidence="2">
    <location>
        <begin position="18"/>
        <end position="76"/>
    </location>
</feature>
<dbReference type="InterPro" id="IPR037119">
    <property type="entry name" value="Haem_oxidase_HugZ-like_sf"/>
</dbReference>
<dbReference type="InterPro" id="IPR039374">
    <property type="entry name" value="SIP_fam"/>
</dbReference>
<dbReference type="Pfam" id="PF04954">
    <property type="entry name" value="SIP"/>
    <property type="match status" value="1"/>
</dbReference>
<dbReference type="Gene3D" id="3.20.180.10">
    <property type="entry name" value="PNP-oxidase-like"/>
    <property type="match status" value="1"/>
</dbReference>
<dbReference type="PANTHER" id="PTHR30157:SF0">
    <property type="entry name" value="NADPH-DEPENDENT FERRIC-CHELATE REDUCTASE"/>
    <property type="match status" value="1"/>
</dbReference>
<dbReference type="Pfam" id="PF10615">
    <property type="entry name" value="DUF2470"/>
    <property type="match status" value="1"/>
</dbReference>
<dbReference type="Gene3D" id="2.40.30.10">
    <property type="entry name" value="Translation factors"/>
    <property type="match status" value="1"/>
</dbReference>